<name>C6X8A7_METGS</name>
<dbReference type="STRING" id="582744.Msip34_0128"/>
<organism evidence="2 3">
    <name type="scientific">Methylovorus glucosotrophus (strain SIP3-4)</name>
    <dbReference type="NCBI Taxonomy" id="582744"/>
    <lineage>
        <taxon>Bacteria</taxon>
        <taxon>Pseudomonadati</taxon>
        <taxon>Pseudomonadota</taxon>
        <taxon>Betaproteobacteria</taxon>
        <taxon>Nitrosomonadales</taxon>
        <taxon>Methylophilaceae</taxon>
        <taxon>Methylovorus</taxon>
    </lineage>
</organism>
<dbReference type="PANTHER" id="PTHR36836:SF1">
    <property type="entry name" value="COLANIC ACID BIOSYNTHESIS PROTEIN WCAK"/>
    <property type="match status" value="1"/>
</dbReference>
<reference evidence="2 3" key="2">
    <citation type="journal article" date="2011" name="J. Bacteriol.">
        <title>Genomes of three methylotrophs from a single niche uncover genetic and metabolic divergence of Methylophilaceae.</title>
        <authorList>
            <person name="Lapidus A."/>
            <person name="Clum A."/>
            <person name="Labutti K."/>
            <person name="Kaluzhnaya M.G."/>
            <person name="Lim S."/>
            <person name="Beck D.A."/>
            <person name="Glavina Del Rio T."/>
            <person name="Nolan M."/>
            <person name="Mavromatis K."/>
            <person name="Huntemann M."/>
            <person name="Lucas S."/>
            <person name="Lidstrom M.E."/>
            <person name="Ivanova N."/>
            <person name="Chistoserdova L."/>
        </authorList>
    </citation>
    <scope>NUCLEOTIDE SEQUENCE [LARGE SCALE GENOMIC DNA]</scope>
    <source>
        <strain evidence="2 3">SIP3-4</strain>
    </source>
</reference>
<dbReference type="InterPro" id="IPR007345">
    <property type="entry name" value="Polysacch_pyruvyl_Trfase"/>
</dbReference>
<gene>
    <name evidence="2" type="ordered locus">Msip34_0128</name>
</gene>
<evidence type="ECO:0000313" key="3">
    <source>
        <dbReference type="Proteomes" id="UP000002743"/>
    </source>
</evidence>
<feature type="domain" description="Polysaccharide pyruvyl transferase" evidence="1">
    <location>
        <begin position="61"/>
        <end position="287"/>
    </location>
</feature>
<evidence type="ECO:0000259" key="1">
    <source>
        <dbReference type="Pfam" id="PF04230"/>
    </source>
</evidence>
<dbReference type="Pfam" id="PF04230">
    <property type="entry name" value="PS_pyruv_trans"/>
    <property type="match status" value="1"/>
</dbReference>
<dbReference type="OrthoDB" id="1425928at2"/>
<reference evidence="3" key="1">
    <citation type="submission" date="2009-07" db="EMBL/GenBank/DDBJ databases">
        <title>Complete sequence of chromosome of Methylovorus sp. SIP3-4.</title>
        <authorList>
            <person name="Lucas S."/>
            <person name="Copeland A."/>
            <person name="Lapidus A."/>
            <person name="Glavina del Rio T."/>
            <person name="Tice H."/>
            <person name="Bruce D."/>
            <person name="Goodwin L."/>
            <person name="Pitluck S."/>
            <person name="Clum A."/>
            <person name="Larimer F."/>
            <person name="Land M."/>
            <person name="Hauser L."/>
            <person name="Kyrpides N."/>
            <person name="Mikhailova N."/>
            <person name="Kayluzhnaya M."/>
            <person name="Chistoserdova L."/>
        </authorList>
    </citation>
    <scope>NUCLEOTIDE SEQUENCE [LARGE SCALE GENOMIC DNA]</scope>
    <source>
        <strain evidence="3">SIP3-4</strain>
    </source>
</reference>
<accession>C6X8A7</accession>
<dbReference type="RefSeq" id="WP_015829153.1">
    <property type="nucleotide sequence ID" value="NC_012969.1"/>
</dbReference>
<dbReference type="KEGG" id="mei:Msip34_0128"/>
<dbReference type="eggNOG" id="COG2327">
    <property type="taxonomic scope" value="Bacteria"/>
</dbReference>
<dbReference type="HOGENOM" id="CLU_701723_0_0_4"/>
<dbReference type="EMBL" id="CP001674">
    <property type="protein sequence ID" value="ACT49377.1"/>
    <property type="molecule type" value="Genomic_DNA"/>
</dbReference>
<dbReference type="PANTHER" id="PTHR36836">
    <property type="entry name" value="COLANIC ACID BIOSYNTHESIS PROTEIN WCAK"/>
    <property type="match status" value="1"/>
</dbReference>
<protein>
    <recommendedName>
        <fullName evidence="1">Polysaccharide pyruvyl transferase domain-containing protein</fullName>
    </recommendedName>
</protein>
<dbReference type="AlphaFoldDB" id="C6X8A7"/>
<sequence>MRVAHFGTFDVDNYGDLLFPLIAEWRLPTFSWIHVSPNGESSGFSDAVHSVPASQLGFGQVDGVIIGGGNIVHLRSSPIPEYKSIKYMAYPSITIGALNLASKKKLPLVINGPSIRNLKFGYLEHLLLGKLFDYSNYSAFRDQVSVDIANNFNASRAELTPDTVLDISRMWPVSDFEKPSRGESGHIAVHVNSRYGGSVTDTANALDQIGQITKSEIRFLPIGPCHGDISYMVDVASQMSTRTRLIHELSLKEFAKNIATSKAYVGSSMHGFITAVSYGVPALLVLNNQPLEKFKGLLSALEAPKHVVCPTWEIAAQRYSNAWTPAAGTREKIYTALDCHWVKLENALRQPRNSKANLGFGFLKYWLPLARLSQIEVNFRKAGPWLLRKLTSR</sequence>
<proteinExistence type="predicted"/>
<keyword evidence="3" id="KW-1185">Reference proteome</keyword>
<evidence type="ECO:0000313" key="2">
    <source>
        <dbReference type="EMBL" id="ACT49377.1"/>
    </source>
</evidence>
<dbReference type="Proteomes" id="UP000002743">
    <property type="component" value="Chromosome"/>
</dbReference>